<dbReference type="EMBL" id="GL945439">
    <property type="protein sequence ID" value="EGO21235.1"/>
    <property type="molecule type" value="Genomic_DNA"/>
</dbReference>
<dbReference type="PANTHER" id="PTHR31126:SF1">
    <property type="entry name" value="TYROSINE SPECIFIC PROTEIN PHOSPHATASES DOMAIN-CONTAINING PROTEIN"/>
    <property type="match status" value="1"/>
</dbReference>
<dbReference type="PROSITE" id="PS00383">
    <property type="entry name" value="TYR_PHOSPHATASE_1"/>
    <property type="match status" value="1"/>
</dbReference>
<feature type="domain" description="Tyrosine specific protein phosphatases" evidence="1">
    <location>
        <begin position="134"/>
        <end position="179"/>
    </location>
</feature>
<dbReference type="HOGENOM" id="CLU_057546_1_2_1"/>
<dbReference type="Gene3D" id="3.90.190.10">
    <property type="entry name" value="Protein tyrosine phosphatase superfamily"/>
    <property type="match status" value="1"/>
</dbReference>
<reference evidence="2" key="1">
    <citation type="submission" date="2011-04" db="EMBL/GenBank/DDBJ databases">
        <title>Evolution of plant cell wall degrading machinery underlies the functional diversity of forest fungi.</title>
        <authorList>
            <consortium name="US DOE Joint Genome Institute (JGI-PGF)"/>
            <person name="Eastwood D.C."/>
            <person name="Floudas D."/>
            <person name="Binder M."/>
            <person name="Majcherczyk A."/>
            <person name="Schneider P."/>
            <person name="Aerts A."/>
            <person name="Asiegbu F.O."/>
            <person name="Baker S.E."/>
            <person name="Barry K."/>
            <person name="Bendiksby M."/>
            <person name="Blumentritt M."/>
            <person name="Coutinho P.M."/>
            <person name="Cullen D."/>
            <person name="Cullen D."/>
            <person name="Gathman A."/>
            <person name="Goodell B."/>
            <person name="Henrissat B."/>
            <person name="Ihrmark K."/>
            <person name="Kauserud H."/>
            <person name="Kohler A."/>
            <person name="LaButti K."/>
            <person name="Lapidus A."/>
            <person name="Lavin J.L."/>
            <person name="Lee Y.-H."/>
            <person name="Lindquist E."/>
            <person name="Lilly W."/>
            <person name="Lucas S."/>
            <person name="Morin E."/>
            <person name="Murat C."/>
            <person name="Oguiza J.A."/>
            <person name="Park J."/>
            <person name="Pisabarro A.G."/>
            <person name="Riley R."/>
            <person name="Rosling A."/>
            <person name="Salamov A."/>
            <person name="Schmidt O."/>
            <person name="Schmutz J."/>
            <person name="Skrede I."/>
            <person name="Stenlid J."/>
            <person name="Wiebenga A."/>
            <person name="Xie X."/>
            <person name="Kues U."/>
            <person name="Hibbett D.S."/>
            <person name="Hoffmeister D."/>
            <person name="Hogberg N."/>
            <person name="Martin F."/>
            <person name="Grigoriev I.V."/>
            <person name="Watkinson S.C."/>
        </authorList>
    </citation>
    <scope>NUCLEOTIDE SEQUENCE</scope>
    <source>
        <strain evidence="2">S7.9</strain>
    </source>
</reference>
<evidence type="ECO:0000313" key="2">
    <source>
        <dbReference type="EMBL" id="EGO21235.1"/>
    </source>
</evidence>
<dbReference type="GO" id="GO:0004721">
    <property type="term" value="F:phosphoprotein phosphatase activity"/>
    <property type="evidence" value="ECO:0007669"/>
    <property type="project" value="InterPro"/>
</dbReference>
<dbReference type="InterPro" id="IPR000387">
    <property type="entry name" value="Tyr_Pase_dom"/>
</dbReference>
<dbReference type="GeneID" id="18820759"/>
<dbReference type="Proteomes" id="UP000008064">
    <property type="component" value="Unassembled WGS sequence"/>
</dbReference>
<proteinExistence type="predicted"/>
<sequence length="277" mass="31194">MDQVTLSSAKLPPPFVHLDGIDNVRTIHKSSHVKIRPYIVFRGADPINITAMGKRQLIGHRITTITDMRLDRPHGLVLNIEGVKWVYVEREDDLPEEQTYAEIAERLRGFETVPLEAFIVAYAAILQQSGNVFSNFFKHLRDRPNQPVLVHCSAGKDRTGLAITLLLMLLGVPDEDIIKDYALSNVGLESALPRMIAEFEARNQAYIDHPKGLRIFLSALPETITAILRCVRDVFGGVENYFKEHMKLNSADLHKIRQNLLLPSSANSGNRDSHNDL</sequence>
<dbReference type="RefSeq" id="XP_007322192.1">
    <property type="nucleotide sequence ID" value="XM_007322130.1"/>
</dbReference>
<dbReference type="KEGG" id="sla:SERLADRAFT_476164"/>
<protein>
    <recommendedName>
        <fullName evidence="1">Tyrosine specific protein phosphatases domain-containing protein</fullName>
    </recommendedName>
</protein>
<evidence type="ECO:0000259" key="1">
    <source>
        <dbReference type="PROSITE" id="PS50056"/>
    </source>
</evidence>
<organism>
    <name type="scientific">Serpula lacrymans var. lacrymans (strain S7.9)</name>
    <name type="common">Dry rot fungus</name>
    <dbReference type="NCBI Taxonomy" id="578457"/>
    <lineage>
        <taxon>Eukaryota</taxon>
        <taxon>Fungi</taxon>
        <taxon>Dikarya</taxon>
        <taxon>Basidiomycota</taxon>
        <taxon>Agaricomycotina</taxon>
        <taxon>Agaricomycetes</taxon>
        <taxon>Agaricomycetidae</taxon>
        <taxon>Boletales</taxon>
        <taxon>Coniophorineae</taxon>
        <taxon>Serpulaceae</taxon>
        <taxon>Serpula</taxon>
    </lineage>
</organism>
<dbReference type="AlphaFoldDB" id="F8P719"/>
<name>F8P719_SERL9</name>
<dbReference type="PANTHER" id="PTHR31126">
    <property type="entry name" value="TYROSINE-PROTEIN PHOSPHATASE"/>
    <property type="match status" value="1"/>
</dbReference>
<accession>F8P719</accession>
<dbReference type="SUPFAM" id="SSF52799">
    <property type="entry name" value="(Phosphotyrosine protein) phosphatases II"/>
    <property type="match status" value="1"/>
</dbReference>
<dbReference type="OrthoDB" id="449382at2759"/>
<dbReference type="InterPro" id="IPR026893">
    <property type="entry name" value="Tyr/Ser_Pase_IphP-type"/>
</dbReference>
<dbReference type="InterPro" id="IPR016130">
    <property type="entry name" value="Tyr_Pase_AS"/>
</dbReference>
<dbReference type="InterPro" id="IPR029021">
    <property type="entry name" value="Prot-tyrosine_phosphatase-like"/>
</dbReference>
<dbReference type="Pfam" id="PF13350">
    <property type="entry name" value="Y_phosphatase3"/>
    <property type="match status" value="1"/>
</dbReference>
<dbReference type="PROSITE" id="PS50056">
    <property type="entry name" value="TYR_PHOSPHATASE_2"/>
    <property type="match status" value="1"/>
</dbReference>
<gene>
    <name evidence="2" type="ORF">SERLADRAFT_476164</name>
</gene>